<dbReference type="PANTHER" id="PTHR14015">
    <property type="entry name" value="OPIOID GROWTH FACTOR RECEPTOR OGFR ZETA-TYPE OPIOID RECEPTOR"/>
    <property type="match status" value="1"/>
</dbReference>
<feature type="compositionally biased region" description="Basic and acidic residues" evidence="2">
    <location>
        <begin position="623"/>
        <end position="632"/>
    </location>
</feature>
<accession>A0A9Q1B2Q5</accession>
<feature type="compositionally biased region" description="Basic and acidic residues" evidence="2">
    <location>
        <begin position="42"/>
        <end position="56"/>
    </location>
</feature>
<dbReference type="PANTHER" id="PTHR14015:SF1">
    <property type="entry name" value="OPIOID GROWTH FACTOR RECEPTOR"/>
    <property type="match status" value="1"/>
</dbReference>
<dbReference type="Pfam" id="PF04664">
    <property type="entry name" value="OGFr_N"/>
    <property type="match status" value="1"/>
</dbReference>
<proteinExistence type="inferred from homology"/>
<protein>
    <recommendedName>
        <fullName evidence="3">Opioid growth factor receptor (OGFr) conserved domain-containing protein</fullName>
    </recommendedName>
</protein>
<feature type="compositionally biased region" description="Basic and acidic residues" evidence="2">
    <location>
        <begin position="531"/>
        <end position="541"/>
    </location>
</feature>
<dbReference type="InterPro" id="IPR039574">
    <property type="entry name" value="OGFr"/>
</dbReference>
<feature type="compositionally biased region" description="Low complexity" evidence="2">
    <location>
        <begin position="547"/>
        <end position="558"/>
    </location>
</feature>
<organism evidence="4 5">
    <name type="scientific">Phrynocephalus forsythii</name>
    <dbReference type="NCBI Taxonomy" id="171643"/>
    <lineage>
        <taxon>Eukaryota</taxon>
        <taxon>Metazoa</taxon>
        <taxon>Chordata</taxon>
        <taxon>Craniata</taxon>
        <taxon>Vertebrata</taxon>
        <taxon>Euteleostomi</taxon>
        <taxon>Lepidosauria</taxon>
        <taxon>Squamata</taxon>
        <taxon>Bifurcata</taxon>
        <taxon>Unidentata</taxon>
        <taxon>Episquamata</taxon>
        <taxon>Toxicofera</taxon>
        <taxon>Iguania</taxon>
        <taxon>Acrodonta</taxon>
        <taxon>Agamidae</taxon>
        <taxon>Agaminae</taxon>
        <taxon>Phrynocephalus</taxon>
    </lineage>
</organism>
<evidence type="ECO:0000256" key="1">
    <source>
        <dbReference type="ARBA" id="ARBA00010365"/>
    </source>
</evidence>
<feature type="compositionally biased region" description="Basic and acidic residues" evidence="2">
    <location>
        <begin position="88"/>
        <end position="100"/>
    </location>
</feature>
<feature type="compositionally biased region" description="Acidic residues" evidence="2">
    <location>
        <begin position="57"/>
        <end position="87"/>
    </location>
</feature>
<dbReference type="GO" id="GO:0016020">
    <property type="term" value="C:membrane"/>
    <property type="evidence" value="ECO:0007669"/>
    <property type="project" value="InterPro"/>
</dbReference>
<dbReference type="InterPro" id="IPR006757">
    <property type="entry name" value="OGF_rcpt"/>
</dbReference>
<dbReference type="EMBL" id="JAPFRF010000005">
    <property type="protein sequence ID" value="KAJ7332132.1"/>
    <property type="molecule type" value="Genomic_DNA"/>
</dbReference>
<keyword evidence="5" id="KW-1185">Reference proteome</keyword>
<feature type="compositionally biased region" description="Polar residues" evidence="2">
    <location>
        <begin position="411"/>
        <end position="422"/>
    </location>
</feature>
<feature type="compositionally biased region" description="Low complexity" evidence="2">
    <location>
        <begin position="401"/>
        <end position="410"/>
    </location>
</feature>
<feature type="region of interest" description="Disordered" evidence="2">
    <location>
        <begin position="611"/>
        <end position="632"/>
    </location>
</feature>
<evidence type="ECO:0000313" key="5">
    <source>
        <dbReference type="Proteomes" id="UP001142489"/>
    </source>
</evidence>
<evidence type="ECO:0000259" key="3">
    <source>
        <dbReference type="Pfam" id="PF04664"/>
    </source>
</evidence>
<feature type="region of interest" description="Disordered" evidence="2">
    <location>
        <begin position="42"/>
        <end position="133"/>
    </location>
</feature>
<dbReference type="GO" id="GO:0140625">
    <property type="term" value="F:opioid growth factor receptor activity"/>
    <property type="evidence" value="ECO:0007669"/>
    <property type="project" value="InterPro"/>
</dbReference>
<comment type="caution">
    <text evidence="4">The sequence shown here is derived from an EMBL/GenBank/DDBJ whole genome shotgun (WGS) entry which is preliminary data.</text>
</comment>
<name>A0A9Q1B2Q5_9SAUR</name>
<dbReference type="Proteomes" id="UP001142489">
    <property type="component" value="Unassembled WGS sequence"/>
</dbReference>
<comment type="similarity">
    <text evidence="1">Belongs to the opioid growth factor receptor family.</text>
</comment>
<feature type="compositionally biased region" description="Polar residues" evidence="2">
    <location>
        <begin position="459"/>
        <end position="482"/>
    </location>
</feature>
<feature type="region of interest" description="Disordered" evidence="2">
    <location>
        <begin position="1"/>
        <end position="25"/>
    </location>
</feature>
<sequence length="723" mass="82126">MERRDNVDVLNGSAPANESPGPGRLWPAFLLLWGWRRGRRCRPESRRAKAPERKKEEEEEEEEEEDDMGFSEYDSTWEDEEVEEEDGGPPREDHQGKKGLEATPPAGAAKEKPKQGWWSPSAPSASGRQERRKPNLYSMGFRRCKNSSRCNWGAARDMQKYRRRYPDLEETEVGEEDMWNLSFYKNEIHFKPHGLHIEELLEKWQNDYATLEENHSYIQWLFPLREPGMNWRAKILTCQEIEAFKRSKEVLERFVRAYKLMLGFYGINLINEETGELKRAENWYERFENLNQYSHNNLRITRILKCLGEMGYEHYQVHLVKFFLTETLVHHQLPRVLRSALDYFMFTVRSKQKRRELVHFAWQHFKPKREFVWGPHKKLRRFKPRSPEFLSQQEPKEEQETTSQGTSTGTLKDNTAPPNEISQGLKEEPSNGGAIGDAGKDALKSLNEQVADRTRSDSPLEQPVSQTDAESSCPSNDSTTSKSGEKEPASPLEGDDASQGADVVESQARCAIERPIPSEGNNISTLAPPAETKEEKHRGEEAPPAAPLGEENGNSSEGESLKEAKKRKLEMSRLSGNRAEALKGPTDIEKISFNLEEVVIGPKDVGKDLPVEVQAKPSVPERGSGDDGDVKEVESVMAVIKRRKVEEMTPKEDVTETSVRGDTEVIPLEGQVTNCSSSRLERTEKVTQDEIKGGMDSCTDTLTGADLLVNSQVLSTERGLPVD</sequence>
<dbReference type="OrthoDB" id="9030204at2759"/>
<evidence type="ECO:0000256" key="2">
    <source>
        <dbReference type="SAM" id="MobiDB-lite"/>
    </source>
</evidence>
<evidence type="ECO:0000313" key="4">
    <source>
        <dbReference type="EMBL" id="KAJ7332132.1"/>
    </source>
</evidence>
<feature type="domain" description="Opioid growth factor receptor (OGFr) conserved" evidence="3">
    <location>
        <begin position="175"/>
        <end position="379"/>
    </location>
</feature>
<reference evidence="4" key="1">
    <citation type="journal article" date="2023" name="DNA Res.">
        <title>Chromosome-level genome assembly of Phrynocephalus forsythii using third-generation DNA sequencing and Hi-C analysis.</title>
        <authorList>
            <person name="Qi Y."/>
            <person name="Zhao W."/>
            <person name="Zhao Y."/>
            <person name="Niu C."/>
            <person name="Cao S."/>
            <person name="Zhang Y."/>
        </authorList>
    </citation>
    <scope>NUCLEOTIDE SEQUENCE</scope>
    <source>
        <tissue evidence="4">Muscle</tissue>
    </source>
</reference>
<feature type="region of interest" description="Disordered" evidence="2">
    <location>
        <begin position="383"/>
        <end position="581"/>
    </location>
</feature>
<dbReference type="AlphaFoldDB" id="A0A9Q1B2Q5"/>
<gene>
    <name evidence="4" type="ORF">JRQ81_014312</name>
</gene>